<organism evidence="4 5">
    <name type="scientific">Arabidopsis thaliana x Arabidopsis arenosa</name>
    <dbReference type="NCBI Taxonomy" id="1240361"/>
    <lineage>
        <taxon>Eukaryota</taxon>
        <taxon>Viridiplantae</taxon>
        <taxon>Streptophyta</taxon>
        <taxon>Embryophyta</taxon>
        <taxon>Tracheophyta</taxon>
        <taxon>Spermatophyta</taxon>
        <taxon>Magnoliopsida</taxon>
        <taxon>eudicotyledons</taxon>
        <taxon>Gunneridae</taxon>
        <taxon>Pentapetalae</taxon>
        <taxon>rosids</taxon>
        <taxon>malvids</taxon>
        <taxon>Brassicales</taxon>
        <taxon>Brassicaceae</taxon>
        <taxon>Camelineae</taxon>
        <taxon>Arabidopsis</taxon>
    </lineage>
</organism>
<dbReference type="PROSITE" id="PS50815">
    <property type="entry name" value="HORMA"/>
    <property type="match status" value="1"/>
</dbReference>
<feature type="region of interest" description="Disordered" evidence="2">
    <location>
        <begin position="1023"/>
        <end position="1068"/>
    </location>
</feature>
<feature type="coiled-coil region" evidence="1">
    <location>
        <begin position="1500"/>
        <end position="1541"/>
    </location>
</feature>
<evidence type="ECO:0000313" key="5">
    <source>
        <dbReference type="Proteomes" id="UP000694240"/>
    </source>
</evidence>
<sequence length="1569" mass="178118">MVVVSKNNEQQSLILTTELLRTAIFNISYIRGLFPVRYFKDMSVPALDLKMKKLMPMDAESRRLIGWMEKGVYDALHKKHLKKLIFYICETVDGPLIEEYISKFLGDDCYSDSDSQDVRMNINITTINTYGGTLNSTADNSIADMTLNQMSSVDEDFGQNARRSNAFVTYQRFSVYISFHIANYRLCYFFASVQRTILMKLLYYEYVPPDYQPPFFRGCSEEEEAQYVWPKIPLRMEIGNVNSQHHVLTVKVKSVLDPYDPCEDENDNMQDDERSKGPDSLHDDQPCKVFTKPSKLILTENKDADHGEVNEEKLLLITPICEILQDVKQDQVEHQLAKVKDTKGRPASIVQNPILQSHEYDIRRLKARLQRLERHISVPDSPQEGIRKWFAAVSSQLFYKVMEACTRRKPILGDAILSSTVKVQNFNAKICSLAGSIFAWAVGFCLFSAQIGHVFVQPKTRSSESKPKVTMEELEEKLTPPSSEPKSAPPSSEPKSAPPSSEPLEKLAVIRRILPEIFAQRCGQRNSSFEAFAQRRTTYDYYNIRLNPREIIFRRLQEESKVALALSSANYFVLSILYRFFRQWSEVSLVRRNSRLTGNPSNEAQSSRSNRIEIPTLLDEPDREGSGGHLAAPEDPVDFLAQFDPLIDLEDAYNTQPQYTEAEVNARLLHEDHVEFDLVPVVSWNTEITAKKTLSTTESVAEVFALCGSGDRPLTCMIPGENERPWNPPRGYVCMYEAYFRQCHLWFPIPSLIISFLNRRHMAFSQLTPAAICNFVAALTFGAEEGYLVNVRCFEEMTTLKAIRSPGYWVVNNRPKHNFLPGPKVSNFKNWEEYYFYVRVDLESYERPFSGRKRMWTEFPDRYRPSPDFPVEFEGVLEAIFRARRRTWKDVTRSRVNRIMGKVRKSFISFAAGLLNMPPPPAPIEEERQPLDGEAAASNPPVSAGPSGVDQVSHEMVNPESQDRMCLEGADVVPAQEIAECDQSQSVQVVEPEVQNITDDRSVVVYAAPPAGEEVNTGLTILDQDKDETVAEPGISRRSREEKGKGGANQSKKRSASEAGLDEAAAPKTFRLSRGETLNSDQFTFKYSGEKFLVRDQEAASHLWRNLMLPGTKDFPNPDDLVLKEGYQKFARSSLETAALANDLIATYDRKLKLKLADREAFDNLKKCADQAKAIYAKDMKEMASLRDAAEIHKAEMSSLNDEVKSLNSREADLQKEFSDLQVALVAVKEHGERECNRLRNDRAAKVARTTKKAQARLDRVKAYLKEQEDLVGPKVDAENQARGAEEIVGILMQRGAKIAASELSGLKELTKRATDEVNALNVIELGDDDLNMSPDQLGFSRQTSQVAPVADQHGSNVDLASSEERREAEGFLSCVESRHKEYREMLRYYDERRSDIARKMAMLESHPRHWLKNGFQLLAPMPDVLLSYCEDCDRDAAAVSKEKNPTIIADGNFIPRTPSLFYLGPAATDADTTESDFCIRINAASCSTFEPRNGVDFRLEELETLIAKLKKKRRRVVTRLDEVEQTIRALEIRSEDWERAGLQLVAHARSQKCTRRIEEIVIAKVLLI</sequence>
<feature type="compositionally biased region" description="Pro residues" evidence="2">
    <location>
        <begin position="487"/>
        <end position="501"/>
    </location>
</feature>
<comment type="caution">
    <text evidence="4">The sequence shown here is derived from an EMBL/GenBank/DDBJ whole genome shotgun (WGS) entry which is preliminary data.</text>
</comment>
<name>A0A8T2E1K7_9BRAS</name>
<evidence type="ECO:0000256" key="1">
    <source>
        <dbReference type="SAM" id="Coils"/>
    </source>
</evidence>
<keyword evidence="1" id="KW-0175">Coiled coil</keyword>
<feature type="domain" description="HORMA" evidence="3">
    <location>
        <begin position="10"/>
        <end position="252"/>
    </location>
</feature>
<accession>A0A8T2E1K7</accession>
<feature type="region of interest" description="Disordered" evidence="2">
    <location>
        <begin position="465"/>
        <end position="503"/>
    </location>
</feature>
<protein>
    <submittedName>
        <fullName evidence="4">HORMA domain superfamily</fullName>
    </submittedName>
</protein>
<feature type="compositionally biased region" description="Basic and acidic residues" evidence="2">
    <location>
        <begin position="271"/>
        <end position="285"/>
    </location>
</feature>
<evidence type="ECO:0000256" key="2">
    <source>
        <dbReference type="SAM" id="MobiDB-lite"/>
    </source>
</evidence>
<feature type="coiled-coil region" evidence="1">
    <location>
        <begin position="1183"/>
        <end position="1217"/>
    </location>
</feature>
<gene>
    <name evidence="4" type="ORF">ISN45_At04g034150</name>
</gene>
<feature type="region of interest" description="Disordered" evidence="2">
    <location>
        <begin position="595"/>
        <end position="634"/>
    </location>
</feature>
<reference evidence="4 5" key="1">
    <citation type="submission" date="2020-12" db="EMBL/GenBank/DDBJ databases">
        <title>Concerted genomic and epigenomic changes stabilize Arabidopsis allopolyploids.</title>
        <authorList>
            <person name="Chen Z."/>
        </authorList>
    </citation>
    <scope>NUCLEOTIDE SEQUENCE [LARGE SCALE GENOMIC DNA]</scope>
    <source>
        <strain evidence="4">Allo738</strain>
        <tissue evidence="4">Leaf</tissue>
    </source>
</reference>
<keyword evidence="5" id="KW-1185">Reference proteome</keyword>
<dbReference type="PANTHER" id="PTHR48225">
    <property type="entry name" value="HORMA DOMAIN-CONTAINING PROTEIN 1"/>
    <property type="match status" value="1"/>
</dbReference>
<evidence type="ECO:0000259" key="3">
    <source>
        <dbReference type="PROSITE" id="PS50815"/>
    </source>
</evidence>
<dbReference type="Proteomes" id="UP000694240">
    <property type="component" value="Chromosome 4"/>
</dbReference>
<feature type="compositionally biased region" description="Polar residues" evidence="2">
    <location>
        <begin position="595"/>
        <end position="609"/>
    </location>
</feature>
<proteinExistence type="predicted"/>
<dbReference type="PANTHER" id="PTHR48225:SF7">
    <property type="entry name" value="MEIOSIS-SPECIFIC PROTEIN HOP1"/>
    <property type="match status" value="1"/>
</dbReference>
<dbReference type="Pfam" id="PF02301">
    <property type="entry name" value="HORMA"/>
    <property type="match status" value="1"/>
</dbReference>
<dbReference type="EMBL" id="JAEFBK010000004">
    <property type="protein sequence ID" value="KAG7618115.1"/>
    <property type="molecule type" value="Genomic_DNA"/>
</dbReference>
<feature type="compositionally biased region" description="Acidic residues" evidence="2">
    <location>
        <begin position="261"/>
        <end position="270"/>
    </location>
</feature>
<dbReference type="InterPro" id="IPR051294">
    <property type="entry name" value="HORMA_MeioticProgression"/>
</dbReference>
<feature type="region of interest" description="Disordered" evidence="2">
    <location>
        <begin position="261"/>
        <end position="285"/>
    </location>
</feature>
<feature type="region of interest" description="Disordered" evidence="2">
    <location>
        <begin position="918"/>
        <end position="952"/>
    </location>
</feature>
<dbReference type="InterPro" id="IPR003511">
    <property type="entry name" value="HORMA_dom"/>
</dbReference>
<evidence type="ECO:0000313" key="4">
    <source>
        <dbReference type="EMBL" id="KAG7618115.1"/>
    </source>
</evidence>